<dbReference type="RefSeq" id="XP_075086033.1">
    <property type="nucleotide sequence ID" value="XM_075229932.1"/>
</dbReference>
<evidence type="ECO:0000313" key="2">
    <source>
        <dbReference type="RefSeq" id="XP_075086033.1"/>
    </source>
</evidence>
<protein>
    <submittedName>
        <fullName evidence="2">Sesquiterpene synthase 14-like</fullName>
    </submittedName>
</protein>
<sequence>MATSSISYCHLGNIQSIFWGCSHNFLPNNNSKLTVKHTYSYASSIGREKNMSHLKMSAAMVDNTERPLANFHSSVWEDYFLSYTPQLTEISSQEKVKFEGLKEKVRQMLVETPDNSTQKLELIDTIQRLGVAYHFENEIQTSIKNIFDVSQQSENEDDNLYVVAVRFRLLRQQRHYMSSDVFKKFTNKDGKFKETITKDVQGLLSLYEAAHLRVHGEEILEQVLSFTLTNLEAMGPNRCIVWWKDLNFTEQFPYARDRLVECHFYTVGIYFEPQYSRAREMMTKVLTIYTVIDDTYDAYATYDELVPFTDAIDRCGCDISAIGSVPPSLKPTYQALADLYTQIEEKFIKEGKLDRLYYAKYEMKKLARAFFKEAEWLNVGYIPKCDEYMKNANVTTTCMMVATTSLSFMEESIAKETFEWMIIEHLILRASSAINRLKGDCIGHNLEQQRKHIASFIECYMKEFGGSKQDAYAEAYICSTHDKVPTFVLELVINIARLAYIFEENDFASAQSEFKDKIMLLFVEPVNV</sequence>
<gene>
    <name evidence="2" type="primary">LOC107805520</name>
</gene>
<reference evidence="1" key="1">
    <citation type="journal article" date="2014" name="Nat. Commun.">
        <title>The tobacco genome sequence and its comparison with those of tomato and potato.</title>
        <authorList>
            <person name="Sierro N."/>
            <person name="Battey J.N."/>
            <person name="Ouadi S."/>
            <person name="Bakaher N."/>
            <person name="Bovet L."/>
            <person name="Willig A."/>
            <person name="Goepfert S."/>
            <person name="Peitsch M.C."/>
            <person name="Ivanov N.V."/>
        </authorList>
    </citation>
    <scope>NUCLEOTIDE SEQUENCE [LARGE SCALE GENOMIC DNA]</scope>
</reference>
<evidence type="ECO:0000313" key="1">
    <source>
        <dbReference type="Proteomes" id="UP000790787"/>
    </source>
</evidence>
<keyword evidence="1" id="KW-1185">Reference proteome</keyword>
<reference evidence="2" key="2">
    <citation type="submission" date="2025-08" db="UniProtKB">
        <authorList>
            <consortium name="RefSeq"/>
        </authorList>
    </citation>
    <scope>IDENTIFICATION</scope>
    <source>
        <tissue evidence="2">Leaf</tissue>
    </source>
</reference>
<name>A0AC58SM40_TOBAC</name>
<organism evidence="1 2">
    <name type="scientific">Nicotiana tabacum</name>
    <name type="common">Common tobacco</name>
    <dbReference type="NCBI Taxonomy" id="4097"/>
    <lineage>
        <taxon>Eukaryota</taxon>
        <taxon>Viridiplantae</taxon>
        <taxon>Streptophyta</taxon>
        <taxon>Embryophyta</taxon>
        <taxon>Tracheophyta</taxon>
        <taxon>Spermatophyta</taxon>
        <taxon>Magnoliopsida</taxon>
        <taxon>eudicotyledons</taxon>
        <taxon>Gunneridae</taxon>
        <taxon>Pentapetalae</taxon>
        <taxon>asterids</taxon>
        <taxon>lamiids</taxon>
        <taxon>Solanales</taxon>
        <taxon>Solanaceae</taxon>
        <taxon>Nicotianoideae</taxon>
        <taxon>Nicotianeae</taxon>
        <taxon>Nicotiana</taxon>
    </lineage>
</organism>
<proteinExistence type="predicted"/>
<accession>A0AC58SM40</accession>
<dbReference type="Proteomes" id="UP000790787">
    <property type="component" value="Chromosome 14"/>
</dbReference>